<dbReference type="InterPro" id="IPR051788">
    <property type="entry name" value="MFS_Transporter"/>
</dbReference>
<accession>A0ABV7YL23</accession>
<reference evidence="8" key="1">
    <citation type="journal article" date="2019" name="Int. J. Syst. Evol. Microbiol.">
        <title>The Global Catalogue of Microorganisms (GCM) 10K type strain sequencing project: providing services to taxonomists for standard genome sequencing and annotation.</title>
        <authorList>
            <consortium name="The Broad Institute Genomics Platform"/>
            <consortium name="The Broad Institute Genome Sequencing Center for Infectious Disease"/>
            <person name="Wu L."/>
            <person name="Ma J."/>
        </authorList>
    </citation>
    <scope>NUCLEOTIDE SEQUENCE [LARGE SCALE GENOMIC DNA]</scope>
    <source>
        <strain evidence="8">CGMCC 4.7241</strain>
    </source>
</reference>
<organism evidence="7 8">
    <name type="scientific">Tenggerimyces flavus</name>
    <dbReference type="NCBI Taxonomy" id="1708749"/>
    <lineage>
        <taxon>Bacteria</taxon>
        <taxon>Bacillati</taxon>
        <taxon>Actinomycetota</taxon>
        <taxon>Actinomycetes</taxon>
        <taxon>Propionibacteriales</taxon>
        <taxon>Nocardioidaceae</taxon>
        <taxon>Tenggerimyces</taxon>
    </lineage>
</organism>
<dbReference type="Gene3D" id="1.20.1250.20">
    <property type="entry name" value="MFS general substrate transporter like domains"/>
    <property type="match status" value="2"/>
</dbReference>
<evidence type="ECO:0000256" key="5">
    <source>
        <dbReference type="SAM" id="Phobius"/>
    </source>
</evidence>
<feature type="transmembrane region" description="Helical" evidence="5">
    <location>
        <begin position="310"/>
        <end position="331"/>
    </location>
</feature>
<dbReference type="SUPFAM" id="SSF103473">
    <property type="entry name" value="MFS general substrate transporter"/>
    <property type="match status" value="1"/>
</dbReference>
<dbReference type="PROSITE" id="PS50850">
    <property type="entry name" value="MFS"/>
    <property type="match status" value="1"/>
</dbReference>
<dbReference type="EMBL" id="JBHRZH010000043">
    <property type="protein sequence ID" value="MFC3765871.1"/>
    <property type="molecule type" value="Genomic_DNA"/>
</dbReference>
<dbReference type="Proteomes" id="UP001595699">
    <property type="component" value="Unassembled WGS sequence"/>
</dbReference>
<feature type="transmembrane region" description="Helical" evidence="5">
    <location>
        <begin position="343"/>
        <end position="362"/>
    </location>
</feature>
<feature type="transmembrane region" description="Helical" evidence="5">
    <location>
        <begin position="43"/>
        <end position="65"/>
    </location>
</feature>
<feature type="transmembrane region" description="Helical" evidence="5">
    <location>
        <begin position="12"/>
        <end position="31"/>
    </location>
</feature>
<keyword evidence="2 5" id="KW-0812">Transmembrane</keyword>
<feature type="transmembrane region" description="Helical" evidence="5">
    <location>
        <begin position="275"/>
        <end position="298"/>
    </location>
</feature>
<feature type="transmembrane region" description="Helical" evidence="5">
    <location>
        <begin position="164"/>
        <end position="181"/>
    </location>
</feature>
<comment type="caution">
    <text evidence="7">The sequence shown here is derived from an EMBL/GenBank/DDBJ whole genome shotgun (WGS) entry which is preliminary data.</text>
</comment>
<keyword evidence="3 5" id="KW-1133">Transmembrane helix</keyword>
<feature type="transmembrane region" description="Helical" evidence="5">
    <location>
        <begin position="100"/>
        <end position="119"/>
    </location>
</feature>
<evidence type="ECO:0000313" key="8">
    <source>
        <dbReference type="Proteomes" id="UP001595699"/>
    </source>
</evidence>
<gene>
    <name evidence="7" type="ORF">ACFOUW_33905</name>
</gene>
<evidence type="ECO:0000256" key="4">
    <source>
        <dbReference type="ARBA" id="ARBA00023136"/>
    </source>
</evidence>
<sequence>MLAQWRTPVRRRFPLAVYFFLVGFVPANWLVRIPDVKEQVGASAASLGLALLAGSVGGLLMTPLGGRLAMRIGTRPPIAFGAVLLSLAIVLPALATNVRWLGAALIVLTVIHSMFNVSLNSAAVEVEAAYGRSIMPTLHGTYSVGGLVGAVVGGFAAGRVSPTVHLAVIGALSLVVVALFAPRMLRADAGGTTPAAHTDPKQATPARTKHLGIIVLFGVIGLCTAWGEFAANNWANLHLRENLGASASVAAYVFAAYSCAIAAGRLLGSPVIRRIGATAVLTGGFLVAAVGMVNAAWASHIDGGGLPLAIAGYVLLGLGLANVYPIAIARAGAIGGPRGVSRVVLLAGAGILGQGPIIGFLADQFGLPWALTTVPILAVIAAGIGLSLRRYNNYAAVLPAVETERSQA</sequence>
<evidence type="ECO:0000256" key="2">
    <source>
        <dbReference type="ARBA" id="ARBA00022692"/>
    </source>
</evidence>
<proteinExistence type="predicted"/>
<dbReference type="InterPro" id="IPR036259">
    <property type="entry name" value="MFS_trans_sf"/>
</dbReference>
<feature type="domain" description="Major facilitator superfamily (MFS) profile" evidence="6">
    <location>
        <begin position="11"/>
        <end position="393"/>
    </location>
</feature>
<comment type="subcellular location">
    <subcellularLocation>
        <location evidence="1">Cell membrane</location>
        <topology evidence="1">Multi-pass membrane protein</topology>
    </subcellularLocation>
</comment>
<feature type="transmembrane region" description="Helical" evidence="5">
    <location>
        <begin position="140"/>
        <end position="158"/>
    </location>
</feature>
<dbReference type="InterPro" id="IPR011701">
    <property type="entry name" value="MFS"/>
</dbReference>
<evidence type="ECO:0000259" key="6">
    <source>
        <dbReference type="PROSITE" id="PS50850"/>
    </source>
</evidence>
<dbReference type="InterPro" id="IPR020846">
    <property type="entry name" value="MFS_dom"/>
</dbReference>
<feature type="transmembrane region" description="Helical" evidence="5">
    <location>
        <begin position="368"/>
        <end position="388"/>
    </location>
</feature>
<dbReference type="RefSeq" id="WP_205121133.1">
    <property type="nucleotide sequence ID" value="NZ_JAFBCM010000001.1"/>
</dbReference>
<feature type="transmembrane region" description="Helical" evidence="5">
    <location>
        <begin position="249"/>
        <end position="268"/>
    </location>
</feature>
<dbReference type="PANTHER" id="PTHR23514">
    <property type="entry name" value="BYPASS OF STOP CODON PROTEIN 6"/>
    <property type="match status" value="1"/>
</dbReference>
<name>A0ABV7YL23_9ACTN</name>
<dbReference type="Pfam" id="PF07690">
    <property type="entry name" value="MFS_1"/>
    <property type="match status" value="2"/>
</dbReference>
<feature type="transmembrane region" description="Helical" evidence="5">
    <location>
        <begin position="211"/>
        <end position="229"/>
    </location>
</feature>
<feature type="transmembrane region" description="Helical" evidence="5">
    <location>
        <begin position="77"/>
        <end position="94"/>
    </location>
</feature>
<evidence type="ECO:0000256" key="3">
    <source>
        <dbReference type="ARBA" id="ARBA00022989"/>
    </source>
</evidence>
<evidence type="ECO:0000256" key="1">
    <source>
        <dbReference type="ARBA" id="ARBA00004651"/>
    </source>
</evidence>
<protein>
    <submittedName>
        <fullName evidence="7">MFS transporter</fullName>
    </submittedName>
</protein>
<evidence type="ECO:0000313" key="7">
    <source>
        <dbReference type="EMBL" id="MFC3765871.1"/>
    </source>
</evidence>
<dbReference type="CDD" id="cd17393">
    <property type="entry name" value="MFS_MosC_like"/>
    <property type="match status" value="1"/>
</dbReference>
<keyword evidence="4 5" id="KW-0472">Membrane</keyword>
<keyword evidence="8" id="KW-1185">Reference proteome</keyword>
<dbReference type="PANTHER" id="PTHR23514:SF13">
    <property type="entry name" value="INNER MEMBRANE PROTEIN YBJJ"/>
    <property type="match status" value="1"/>
</dbReference>